<dbReference type="Proteomes" id="UP000030655">
    <property type="component" value="Unassembled WGS sequence"/>
</dbReference>
<dbReference type="VEuPathDB" id="MicrosporidiaDB:H312_00026"/>
<organism evidence="1 2">
    <name type="scientific">Anncaliia algerae PRA339</name>
    <dbReference type="NCBI Taxonomy" id="1288291"/>
    <lineage>
        <taxon>Eukaryota</taxon>
        <taxon>Fungi</taxon>
        <taxon>Fungi incertae sedis</taxon>
        <taxon>Microsporidia</taxon>
        <taxon>Tubulinosematoidea</taxon>
        <taxon>Tubulinosematidae</taxon>
        <taxon>Anncaliia</taxon>
    </lineage>
</organism>
<proteinExistence type="predicted"/>
<reference evidence="1 2" key="2">
    <citation type="submission" date="2014-03" db="EMBL/GenBank/DDBJ databases">
        <title>The Genome Sequence of Anncaliia algerae insect isolate PRA339.</title>
        <authorList>
            <consortium name="The Broad Institute Genome Sequencing Platform"/>
            <consortium name="The Broad Institute Genome Sequencing Center for Infectious Disease"/>
            <person name="Cuomo C."/>
            <person name="Becnel J."/>
            <person name="Sanscrainte N."/>
            <person name="Walker B."/>
            <person name="Young S.K."/>
            <person name="Zeng Q."/>
            <person name="Gargeya S."/>
            <person name="Fitzgerald M."/>
            <person name="Haas B."/>
            <person name="Abouelleil A."/>
            <person name="Alvarado L."/>
            <person name="Arachchi H.M."/>
            <person name="Berlin A.M."/>
            <person name="Chapman S.B."/>
            <person name="Dewar J."/>
            <person name="Goldberg J."/>
            <person name="Griggs A."/>
            <person name="Gujja S."/>
            <person name="Hansen M."/>
            <person name="Howarth C."/>
            <person name="Imamovic A."/>
            <person name="Larimer J."/>
            <person name="McCowan C."/>
            <person name="Murphy C."/>
            <person name="Neiman D."/>
            <person name="Pearson M."/>
            <person name="Priest M."/>
            <person name="Roberts A."/>
            <person name="Saif S."/>
            <person name="Shea T."/>
            <person name="Sisk P."/>
            <person name="Sykes S."/>
            <person name="Wortman J."/>
            <person name="Nusbaum C."/>
            <person name="Birren B."/>
        </authorList>
    </citation>
    <scope>NUCLEOTIDE SEQUENCE [LARGE SCALE GENOMIC DNA]</scope>
    <source>
        <strain evidence="1 2">PRA339</strain>
    </source>
</reference>
<evidence type="ECO:0000313" key="1">
    <source>
        <dbReference type="EMBL" id="KCZ82368.1"/>
    </source>
</evidence>
<sequence>MKSREENLKKNFKAVRIEPTHLKNFLDFLLNDYILNIKRKIQSHFLMLQRYESEVDVKIKEIHRSLAKLFDNLHFETIDFIIQNKLSEYAANLKIYDYSIFKCIFNIFLYQTRLNIIKTVFESLQNICKFIFIDKEQMEILENFLKLYDLKSKEDFQQLRKKYNIKEESIIDFCEMNECFTSKIQEEWKILFHYNALFMSKRKILVVKEDSK</sequence>
<reference evidence="2" key="1">
    <citation type="submission" date="2013-02" db="EMBL/GenBank/DDBJ databases">
        <authorList>
            <consortium name="The Broad Institute Genome Sequencing Platform"/>
            <person name="Cuomo C."/>
            <person name="Becnel J."/>
            <person name="Sanscrainte N."/>
            <person name="Walker B."/>
            <person name="Young S.K."/>
            <person name="Zeng Q."/>
            <person name="Gargeya S."/>
            <person name="Fitzgerald M."/>
            <person name="Haas B."/>
            <person name="Abouelleil A."/>
            <person name="Alvarado L."/>
            <person name="Arachchi H.M."/>
            <person name="Berlin A.M."/>
            <person name="Chapman S.B."/>
            <person name="Dewar J."/>
            <person name="Goldberg J."/>
            <person name="Griggs A."/>
            <person name="Gujja S."/>
            <person name="Hansen M."/>
            <person name="Howarth C."/>
            <person name="Imamovic A."/>
            <person name="Larimer J."/>
            <person name="McCowan C."/>
            <person name="Murphy C."/>
            <person name="Neiman D."/>
            <person name="Pearson M."/>
            <person name="Priest M."/>
            <person name="Roberts A."/>
            <person name="Saif S."/>
            <person name="Shea T."/>
            <person name="Sisk P."/>
            <person name="Sykes S."/>
            <person name="Wortman J."/>
            <person name="Nusbaum C."/>
            <person name="Birren B."/>
        </authorList>
    </citation>
    <scope>NUCLEOTIDE SEQUENCE [LARGE SCALE GENOMIC DNA]</scope>
    <source>
        <strain evidence="2">PRA339</strain>
    </source>
</reference>
<dbReference type="AlphaFoldDB" id="A0A059F4Z6"/>
<protein>
    <submittedName>
        <fullName evidence="1">Uncharacterized protein</fullName>
    </submittedName>
</protein>
<keyword evidence="2" id="KW-1185">Reference proteome</keyword>
<dbReference type="EMBL" id="KK365130">
    <property type="protein sequence ID" value="KCZ82368.1"/>
    <property type="molecule type" value="Genomic_DNA"/>
</dbReference>
<dbReference type="OrthoDB" id="10388829at2759"/>
<dbReference type="HOGENOM" id="CLU_1299426_0_0_1"/>
<evidence type="ECO:0000313" key="2">
    <source>
        <dbReference type="Proteomes" id="UP000030655"/>
    </source>
</evidence>
<accession>A0A059F4Z6</accession>
<name>A0A059F4Z6_9MICR</name>
<gene>
    <name evidence="1" type="ORF">H312_00026</name>
</gene>